<evidence type="ECO:0000256" key="3">
    <source>
        <dbReference type="ARBA" id="ARBA00022448"/>
    </source>
</evidence>
<dbReference type="InterPro" id="IPR011577">
    <property type="entry name" value="Cyt_b561_bac/Ni-Hgenase"/>
</dbReference>
<evidence type="ECO:0000256" key="1">
    <source>
        <dbReference type="ARBA" id="ARBA00001970"/>
    </source>
</evidence>
<keyword evidence="8" id="KW-0249">Electron transport</keyword>
<feature type="transmembrane region" description="Helical" evidence="13">
    <location>
        <begin position="12"/>
        <end position="34"/>
    </location>
</feature>
<evidence type="ECO:0000256" key="8">
    <source>
        <dbReference type="ARBA" id="ARBA00022982"/>
    </source>
</evidence>
<name>A0ABQ4R214_9HYPH</name>
<reference evidence="15" key="2">
    <citation type="submission" date="2021-08" db="EMBL/GenBank/DDBJ databases">
        <authorList>
            <person name="Tani A."/>
            <person name="Ola A."/>
            <person name="Ogura Y."/>
            <person name="Katsura K."/>
            <person name="Hayashi T."/>
        </authorList>
    </citation>
    <scope>NUCLEOTIDE SEQUENCE</scope>
    <source>
        <strain evidence="15">KCTC 52305</strain>
    </source>
</reference>
<evidence type="ECO:0000256" key="9">
    <source>
        <dbReference type="ARBA" id="ARBA00022989"/>
    </source>
</evidence>
<dbReference type="EMBL" id="BPQH01000015">
    <property type="protein sequence ID" value="GJD51713.1"/>
    <property type="molecule type" value="Genomic_DNA"/>
</dbReference>
<protein>
    <submittedName>
        <fullName evidence="15">Cytochrome b561</fullName>
    </submittedName>
</protein>
<proteinExistence type="inferred from homology"/>
<evidence type="ECO:0000259" key="14">
    <source>
        <dbReference type="Pfam" id="PF01292"/>
    </source>
</evidence>
<feature type="transmembrane region" description="Helical" evidence="13">
    <location>
        <begin position="46"/>
        <end position="63"/>
    </location>
</feature>
<evidence type="ECO:0000256" key="4">
    <source>
        <dbReference type="ARBA" id="ARBA00022475"/>
    </source>
</evidence>
<keyword evidence="4" id="KW-1003">Cell membrane</keyword>
<dbReference type="Proteomes" id="UP001055167">
    <property type="component" value="Unassembled WGS sequence"/>
</dbReference>
<comment type="cofactor">
    <cofactor evidence="1">
        <name>heme b</name>
        <dbReference type="ChEBI" id="CHEBI:60344"/>
    </cofactor>
</comment>
<dbReference type="SUPFAM" id="SSF81342">
    <property type="entry name" value="Transmembrane di-heme cytochromes"/>
    <property type="match status" value="1"/>
</dbReference>
<comment type="similarity">
    <text evidence="12">Belongs to the cytochrome b561 family.</text>
</comment>
<evidence type="ECO:0000256" key="10">
    <source>
        <dbReference type="ARBA" id="ARBA00023004"/>
    </source>
</evidence>
<evidence type="ECO:0000313" key="15">
    <source>
        <dbReference type="EMBL" id="GJD51713.1"/>
    </source>
</evidence>
<comment type="subcellular location">
    <subcellularLocation>
        <location evidence="2">Cell membrane</location>
        <topology evidence="2">Multi-pass membrane protein</topology>
    </subcellularLocation>
</comment>
<keyword evidence="3" id="KW-0813">Transport</keyword>
<keyword evidence="9 13" id="KW-1133">Transmembrane helix</keyword>
<keyword evidence="16" id="KW-1185">Reference proteome</keyword>
<feature type="transmembrane region" description="Helical" evidence="13">
    <location>
        <begin position="90"/>
        <end position="115"/>
    </location>
</feature>
<evidence type="ECO:0000256" key="12">
    <source>
        <dbReference type="ARBA" id="ARBA00037975"/>
    </source>
</evidence>
<sequence length="180" mass="19404">MRSAQQFSAFSRLIHWAMAAMIIAMLFIGVGMVTSPTGRYAELVSIHKPLGIAILALVVVRIVNRWANRPPPLPRSVPQLQRAAAHTSHLILYGLMIAMPLVGWGMLSAAGYPIVLYGPLSLPAILPQNPGLYAGLRTAHSALAYLLFATVVVHLGAALFHGLIRRDGVLESMASVAPRR</sequence>
<dbReference type="PANTHER" id="PTHR30529">
    <property type="entry name" value="CYTOCHROME B561"/>
    <property type="match status" value="1"/>
</dbReference>
<dbReference type="InterPro" id="IPR052168">
    <property type="entry name" value="Cytochrome_b561_oxidase"/>
</dbReference>
<accession>A0ABQ4R214</accession>
<comment type="caution">
    <text evidence="15">The sequence shown here is derived from an EMBL/GenBank/DDBJ whole genome shotgun (WGS) entry which is preliminary data.</text>
</comment>
<organism evidence="15 16">
    <name type="scientific">Methylobacterium crusticola</name>
    <dbReference type="NCBI Taxonomy" id="1697972"/>
    <lineage>
        <taxon>Bacteria</taxon>
        <taxon>Pseudomonadati</taxon>
        <taxon>Pseudomonadota</taxon>
        <taxon>Alphaproteobacteria</taxon>
        <taxon>Hyphomicrobiales</taxon>
        <taxon>Methylobacteriaceae</taxon>
        <taxon>Methylobacterium</taxon>
    </lineage>
</organism>
<dbReference type="PANTHER" id="PTHR30529:SF6">
    <property type="entry name" value="BLL0291 PROTEIN"/>
    <property type="match status" value="1"/>
</dbReference>
<dbReference type="Gene3D" id="1.20.950.20">
    <property type="entry name" value="Transmembrane di-heme cytochromes, Chain C"/>
    <property type="match status" value="1"/>
</dbReference>
<feature type="domain" description="Cytochrome b561 bacterial/Ni-hydrogenase" evidence="14">
    <location>
        <begin position="7"/>
        <end position="173"/>
    </location>
</feature>
<reference evidence="15" key="1">
    <citation type="journal article" date="2021" name="Front. Microbiol.">
        <title>Comprehensive Comparative Genomics and Phenotyping of Methylobacterium Species.</title>
        <authorList>
            <person name="Alessa O."/>
            <person name="Ogura Y."/>
            <person name="Fujitani Y."/>
            <person name="Takami H."/>
            <person name="Hayashi T."/>
            <person name="Sahin N."/>
            <person name="Tani A."/>
        </authorList>
    </citation>
    <scope>NUCLEOTIDE SEQUENCE</scope>
    <source>
        <strain evidence="15">KCTC 52305</strain>
    </source>
</reference>
<evidence type="ECO:0000256" key="13">
    <source>
        <dbReference type="SAM" id="Phobius"/>
    </source>
</evidence>
<feature type="transmembrane region" description="Helical" evidence="13">
    <location>
        <begin position="142"/>
        <end position="164"/>
    </location>
</feature>
<keyword evidence="5" id="KW-0349">Heme</keyword>
<evidence type="ECO:0000256" key="11">
    <source>
        <dbReference type="ARBA" id="ARBA00023136"/>
    </source>
</evidence>
<gene>
    <name evidence="15" type="primary">yceJ_4</name>
    <name evidence="15" type="ORF">OPKNFCMD_4468</name>
</gene>
<evidence type="ECO:0000256" key="2">
    <source>
        <dbReference type="ARBA" id="ARBA00004651"/>
    </source>
</evidence>
<dbReference type="RefSeq" id="WP_128564357.1">
    <property type="nucleotide sequence ID" value="NZ_BPQH01000015.1"/>
</dbReference>
<dbReference type="InterPro" id="IPR016174">
    <property type="entry name" value="Di-haem_cyt_TM"/>
</dbReference>
<keyword evidence="6 13" id="KW-0812">Transmembrane</keyword>
<evidence type="ECO:0000256" key="5">
    <source>
        <dbReference type="ARBA" id="ARBA00022617"/>
    </source>
</evidence>
<keyword evidence="7" id="KW-0479">Metal-binding</keyword>
<dbReference type="Pfam" id="PF01292">
    <property type="entry name" value="Ni_hydr_CYTB"/>
    <property type="match status" value="1"/>
</dbReference>
<evidence type="ECO:0000256" key="6">
    <source>
        <dbReference type="ARBA" id="ARBA00022692"/>
    </source>
</evidence>
<keyword evidence="11 13" id="KW-0472">Membrane</keyword>
<evidence type="ECO:0000256" key="7">
    <source>
        <dbReference type="ARBA" id="ARBA00022723"/>
    </source>
</evidence>
<keyword evidence="10" id="KW-0408">Iron</keyword>
<evidence type="ECO:0000313" key="16">
    <source>
        <dbReference type="Proteomes" id="UP001055167"/>
    </source>
</evidence>